<proteinExistence type="predicted"/>
<sequence length="135" mass="15199">MKHQAFSFAFHGTTSNSQDNIKTPKSFVFPLMRIKPKTRSTNTNVAFHNAVPLLRRTLVATAGELASFYSFLSGGNTPSTTCFLFSSPQPRRRFFPFALPHRRRSPVVSPLLLLLLRRDFIMRPSSVPLRSCVSA</sequence>
<dbReference type="AlphaFoldDB" id="A0AAW1KBL3"/>
<dbReference type="Proteomes" id="UP001443914">
    <property type="component" value="Unassembled WGS sequence"/>
</dbReference>
<evidence type="ECO:0000313" key="2">
    <source>
        <dbReference type="Proteomes" id="UP001443914"/>
    </source>
</evidence>
<reference evidence="1" key="1">
    <citation type="submission" date="2024-03" db="EMBL/GenBank/DDBJ databases">
        <title>WGS assembly of Saponaria officinalis var. Norfolk2.</title>
        <authorList>
            <person name="Jenkins J."/>
            <person name="Shu S."/>
            <person name="Grimwood J."/>
            <person name="Barry K."/>
            <person name="Goodstein D."/>
            <person name="Schmutz J."/>
            <person name="Leebens-Mack J."/>
            <person name="Osbourn A."/>
        </authorList>
    </citation>
    <scope>NUCLEOTIDE SEQUENCE [LARGE SCALE GENOMIC DNA]</scope>
    <source>
        <strain evidence="1">JIC</strain>
    </source>
</reference>
<name>A0AAW1KBL3_SAPOF</name>
<evidence type="ECO:0000313" key="1">
    <source>
        <dbReference type="EMBL" id="KAK9714650.1"/>
    </source>
</evidence>
<accession>A0AAW1KBL3</accession>
<keyword evidence="2" id="KW-1185">Reference proteome</keyword>
<organism evidence="1 2">
    <name type="scientific">Saponaria officinalis</name>
    <name type="common">Common soapwort</name>
    <name type="synonym">Lychnis saponaria</name>
    <dbReference type="NCBI Taxonomy" id="3572"/>
    <lineage>
        <taxon>Eukaryota</taxon>
        <taxon>Viridiplantae</taxon>
        <taxon>Streptophyta</taxon>
        <taxon>Embryophyta</taxon>
        <taxon>Tracheophyta</taxon>
        <taxon>Spermatophyta</taxon>
        <taxon>Magnoliopsida</taxon>
        <taxon>eudicotyledons</taxon>
        <taxon>Gunneridae</taxon>
        <taxon>Pentapetalae</taxon>
        <taxon>Caryophyllales</taxon>
        <taxon>Caryophyllaceae</taxon>
        <taxon>Caryophylleae</taxon>
        <taxon>Saponaria</taxon>
    </lineage>
</organism>
<gene>
    <name evidence="1" type="ORF">RND81_06G109400</name>
</gene>
<dbReference type="EMBL" id="JBDFQZ010000006">
    <property type="protein sequence ID" value="KAK9714650.1"/>
    <property type="molecule type" value="Genomic_DNA"/>
</dbReference>
<comment type="caution">
    <text evidence="1">The sequence shown here is derived from an EMBL/GenBank/DDBJ whole genome shotgun (WGS) entry which is preliminary data.</text>
</comment>
<protein>
    <submittedName>
        <fullName evidence="1">Uncharacterized protein</fullName>
    </submittedName>
</protein>